<dbReference type="OrthoDB" id="2143914at2759"/>
<feature type="compositionally biased region" description="Polar residues" evidence="5">
    <location>
        <begin position="221"/>
        <end position="235"/>
    </location>
</feature>
<dbReference type="AlphaFoldDB" id="A0A8H6G5T6"/>
<feature type="domain" description="Myb-like" evidence="6">
    <location>
        <begin position="110"/>
        <end position="161"/>
    </location>
</feature>
<feature type="compositionally biased region" description="Polar residues" evidence="5">
    <location>
        <begin position="167"/>
        <end position="183"/>
    </location>
</feature>
<dbReference type="Pfam" id="PF13921">
    <property type="entry name" value="Myb_DNA-bind_6"/>
    <property type="match status" value="1"/>
</dbReference>
<dbReference type="CDD" id="cd00167">
    <property type="entry name" value="SANT"/>
    <property type="match status" value="3"/>
</dbReference>
<dbReference type="RefSeq" id="XP_037170291.1">
    <property type="nucleotide sequence ID" value="XM_037302784.1"/>
</dbReference>
<dbReference type="InterPro" id="IPR001005">
    <property type="entry name" value="SANT/Myb"/>
</dbReference>
<proteinExistence type="predicted"/>
<dbReference type="GO" id="GO:0019185">
    <property type="term" value="C:snRNA-activating protein complex"/>
    <property type="evidence" value="ECO:0007669"/>
    <property type="project" value="TreeGrafter"/>
</dbReference>
<name>A0A8H6G5T6_9LECA</name>
<keyword evidence="3" id="KW-0804">Transcription</keyword>
<dbReference type="SMART" id="SM00717">
    <property type="entry name" value="SANT"/>
    <property type="match status" value="3"/>
</dbReference>
<dbReference type="Gene3D" id="1.10.10.60">
    <property type="entry name" value="Homeodomain-like"/>
    <property type="match status" value="3"/>
</dbReference>
<dbReference type="EMBL" id="JACCJC010000002">
    <property type="protein sequence ID" value="KAF6241043.1"/>
    <property type="molecule type" value="Genomic_DNA"/>
</dbReference>
<feature type="domain" description="Myb-like" evidence="6">
    <location>
        <begin position="4"/>
        <end position="59"/>
    </location>
</feature>
<dbReference type="Pfam" id="PF00249">
    <property type="entry name" value="Myb_DNA-binding"/>
    <property type="match status" value="1"/>
</dbReference>
<evidence type="ECO:0000256" key="2">
    <source>
        <dbReference type="ARBA" id="ARBA00023125"/>
    </source>
</evidence>
<evidence type="ECO:0000256" key="1">
    <source>
        <dbReference type="ARBA" id="ARBA00023015"/>
    </source>
</evidence>
<evidence type="ECO:0000259" key="7">
    <source>
        <dbReference type="PROSITE" id="PS51294"/>
    </source>
</evidence>
<feature type="domain" description="HTH myb-type" evidence="7">
    <location>
        <begin position="4"/>
        <end position="57"/>
    </location>
</feature>
<feature type="compositionally biased region" description="Acidic residues" evidence="5">
    <location>
        <begin position="189"/>
        <end position="205"/>
    </location>
</feature>
<feature type="domain" description="HTH myb-type" evidence="7">
    <location>
        <begin position="62"/>
        <end position="113"/>
    </location>
</feature>
<dbReference type="GO" id="GO:0042796">
    <property type="term" value="P:snRNA transcription by RNA polymerase III"/>
    <property type="evidence" value="ECO:0007669"/>
    <property type="project" value="TreeGrafter"/>
</dbReference>
<comment type="caution">
    <text evidence="8">The sequence shown here is derived from an EMBL/GenBank/DDBJ whole genome shotgun (WGS) entry which is preliminary data.</text>
</comment>
<reference evidence="8 9" key="1">
    <citation type="journal article" date="2020" name="Genomics">
        <title>Complete, high-quality genomes from long-read metagenomic sequencing of two wolf lichen thalli reveals enigmatic genome architecture.</title>
        <authorList>
            <person name="McKenzie S.K."/>
            <person name="Walston R.F."/>
            <person name="Allen J.L."/>
        </authorList>
    </citation>
    <scope>NUCLEOTIDE SEQUENCE [LARGE SCALE GENOMIC DNA]</scope>
    <source>
        <strain evidence="8">WasteWater2</strain>
    </source>
</reference>
<evidence type="ECO:0000313" key="8">
    <source>
        <dbReference type="EMBL" id="KAF6241043.1"/>
    </source>
</evidence>
<keyword evidence="9" id="KW-1185">Reference proteome</keyword>
<dbReference type="PROSITE" id="PS50090">
    <property type="entry name" value="MYB_LIKE"/>
    <property type="match status" value="3"/>
</dbReference>
<protein>
    <submittedName>
        <fullName evidence="8">Uncharacterized protein</fullName>
    </submittedName>
</protein>
<dbReference type="InterPro" id="IPR051575">
    <property type="entry name" value="Myb-like_DNA-bd"/>
</dbReference>
<keyword evidence="1" id="KW-0805">Transcription regulation</keyword>
<keyword evidence="4" id="KW-0539">Nucleus</keyword>
<accession>A0A8H6G5T6</accession>
<dbReference type="GeneID" id="59282515"/>
<dbReference type="GO" id="GO:0000978">
    <property type="term" value="F:RNA polymerase II cis-regulatory region sequence-specific DNA binding"/>
    <property type="evidence" value="ECO:0007669"/>
    <property type="project" value="TreeGrafter"/>
</dbReference>
<dbReference type="GO" id="GO:0042795">
    <property type="term" value="P:snRNA transcription by RNA polymerase II"/>
    <property type="evidence" value="ECO:0007669"/>
    <property type="project" value="TreeGrafter"/>
</dbReference>
<evidence type="ECO:0000256" key="3">
    <source>
        <dbReference type="ARBA" id="ARBA00023163"/>
    </source>
</evidence>
<dbReference type="InterPro" id="IPR009057">
    <property type="entry name" value="Homeodomain-like_sf"/>
</dbReference>
<sequence>MSSTTSRVRRWWTEEEDQVLRQEAAFQMSQGSLNDWNRIAAKLPGRTNKDCRKRWSKIPGHIKKGVWSNAEDQKLKSAVKKFGYRWTHVAQSVETRNADQCAKRWNHSLDPTLNHSEWVSEDDNRLFAAVASYGRVWKTIGEKEFPRRSATELKNRFVTINRKRQQSDLSTPQTAFNDSTAPASSPFEVDMESSEFTDSLSDDNEAGNQDVDFGTDIPSRSAPSHTTSGSNFPSHTALSLTTPGCYFSSQNVSPSAPSGIFRFTENEFPANLPNPPDGNDLFSSTPGTFFNQNDNPLQLDNQTFDLGPQWDMTPLPSPARKNDDAMMGVEVEQEKHGSTLILEDVQPQMVTNIIKMLFESKSAVNMKIVRQE</sequence>
<dbReference type="PROSITE" id="PS51294">
    <property type="entry name" value="HTH_MYB"/>
    <property type="match status" value="2"/>
</dbReference>
<dbReference type="PANTHER" id="PTHR46621:SF1">
    <property type="entry name" value="SNRNA-ACTIVATING PROTEIN COMPLEX SUBUNIT 4"/>
    <property type="match status" value="1"/>
</dbReference>
<dbReference type="Proteomes" id="UP000578531">
    <property type="component" value="Unassembled WGS sequence"/>
</dbReference>
<dbReference type="PANTHER" id="PTHR46621">
    <property type="entry name" value="SNRNA-ACTIVATING PROTEIN COMPLEX SUBUNIT 4"/>
    <property type="match status" value="1"/>
</dbReference>
<gene>
    <name evidence="8" type="ORF">HO173_000837</name>
</gene>
<dbReference type="GO" id="GO:0001006">
    <property type="term" value="F:RNA polymerase III type 3 promoter sequence-specific DNA binding"/>
    <property type="evidence" value="ECO:0007669"/>
    <property type="project" value="TreeGrafter"/>
</dbReference>
<feature type="region of interest" description="Disordered" evidence="5">
    <location>
        <begin position="163"/>
        <end position="235"/>
    </location>
</feature>
<dbReference type="SUPFAM" id="SSF46689">
    <property type="entry name" value="Homeodomain-like"/>
    <property type="match status" value="2"/>
</dbReference>
<evidence type="ECO:0000259" key="6">
    <source>
        <dbReference type="PROSITE" id="PS50090"/>
    </source>
</evidence>
<evidence type="ECO:0000256" key="5">
    <source>
        <dbReference type="SAM" id="MobiDB-lite"/>
    </source>
</evidence>
<evidence type="ECO:0000313" key="9">
    <source>
        <dbReference type="Proteomes" id="UP000578531"/>
    </source>
</evidence>
<organism evidence="8 9">
    <name type="scientific">Letharia columbiana</name>
    <dbReference type="NCBI Taxonomy" id="112416"/>
    <lineage>
        <taxon>Eukaryota</taxon>
        <taxon>Fungi</taxon>
        <taxon>Dikarya</taxon>
        <taxon>Ascomycota</taxon>
        <taxon>Pezizomycotina</taxon>
        <taxon>Lecanoromycetes</taxon>
        <taxon>OSLEUM clade</taxon>
        <taxon>Lecanoromycetidae</taxon>
        <taxon>Lecanorales</taxon>
        <taxon>Lecanorineae</taxon>
        <taxon>Parmeliaceae</taxon>
        <taxon>Letharia</taxon>
    </lineage>
</organism>
<evidence type="ECO:0000256" key="4">
    <source>
        <dbReference type="ARBA" id="ARBA00023242"/>
    </source>
</evidence>
<feature type="domain" description="Myb-like" evidence="6">
    <location>
        <begin position="63"/>
        <end position="109"/>
    </location>
</feature>
<keyword evidence="2" id="KW-0238">DNA-binding</keyword>
<dbReference type="InterPro" id="IPR017930">
    <property type="entry name" value="Myb_dom"/>
</dbReference>